<dbReference type="Proteomes" id="UP000016933">
    <property type="component" value="Unassembled WGS sequence"/>
</dbReference>
<dbReference type="STRING" id="675120.N1PI83"/>
<dbReference type="PANTHER" id="PTHR42912:SF83">
    <property type="entry name" value="METHYLTRANSFERASE TYPE 11 DOMAIN-CONTAINING PROTEIN"/>
    <property type="match status" value="1"/>
</dbReference>
<accession>N1PI83</accession>
<evidence type="ECO:0008006" key="4">
    <source>
        <dbReference type="Google" id="ProtNLM"/>
    </source>
</evidence>
<reference evidence="3" key="1">
    <citation type="journal article" date="2012" name="PLoS Genet.">
        <title>The genomes of the fungal plant pathogens Cladosporium fulvum and Dothistroma septosporum reveal adaptation to different hosts and lifestyles but also signatures of common ancestry.</title>
        <authorList>
            <person name="de Wit P.J.G.M."/>
            <person name="van der Burgt A."/>
            <person name="Oekmen B."/>
            <person name="Stergiopoulos I."/>
            <person name="Abd-Elsalam K.A."/>
            <person name="Aerts A.L."/>
            <person name="Bahkali A.H."/>
            <person name="Beenen H.G."/>
            <person name="Chettri P."/>
            <person name="Cox M.P."/>
            <person name="Datema E."/>
            <person name="de Vries R.P."/>
            <person name="Dhillon B."/>
            <person name="Ganley A.R."/>
            <person name="Griffiths S.A."/>
            <person name="Guo Y."/>
            <person name="Hamelin R.C."/>
            <person name="Henrissat B."/>
            <person name="Kabir M.S."/>
            <person name="Jashni M.K."/>
            <person name="Kema G."/>
            <person name="Klaubauf S."/>
            <person name="Lapidus A."/>
            <person name="Levasseur A."/>
            <person name="Lindquist E."/>
            <person name="Mehrabi R."/>
            <person name="Ohm R.A."/>
            <person name="Owen T.J."/>
            <person name="Salamov A."/>
            <person name="Schwelm A."/>
            <person name="Schijlen E."/>
            <person name="Sun H."/>
            <person name="van den Burg H.A."/>
            <person name="van Ham R.C.H.J."/>
            <person name="Zhang S."/>
            <person name="Goodwin S.B."/>
            <person name="Grigoriev I.V."/>
            <person name="Collemare J."/>
            <person name="Bradshaw R.E."/>
        </authorList>
    </citation>
    <scope>NUCLEOTIDE SEQUENCE [LARGE SCALE GENOMIC DNA]</scope>
    <source>
        <strain evidence="3">NZE10 / CBS 128990</strain>
    </source>
</reference>
<dbReference type="eggNOG" id="KOG4300">
    <property type="taxonomic scope" value="Eukaryota"/>
</dbReference>
<dbReference type="GO" id="GO:0008168">
    <property type="term" value="F:methyltransferase activity"/>
    <property type="evidence" value="ECO:0007669"/>
    <property type="project" value="TreeGrafter"/>
</dbReference>
<feature type="compositionally biased region" description="Polar residues" evidence="1">
    <location>
        <begin position="22"/>
        <end position="34"/>
    </location>
</feature>
<sequence length="383" mass="42410">MQRGAGLRYVASDFSKGTHVRSVTQRCASQQRAGSTVVAGGRPPPPTPPPATRQPVPAAFPPRPQAAAQLETQAPPTWISGPAPKPQRSQAVFWTISSLLAGGIAFYGANLYVAANQPCQNLAIKDLKEQKDVAGRYDYTADSFDSEVGLSEWLMGVNGIRQKLSQMCTGHVLEVSCGTGRNLGYYDIAKNGRVDSLTFVDLSPQMVEVCKKKWDALYGNDKKKLKPGLAIRFLPGSALGQMPLTPTTPPKRYDTIIQTMGLCSTDKPVDIVTNMVEHLDTSNPEARILLLEHGRSYQNWLNNILDNSAEKHAEIHGCWYNRDIGALVEEAAKQAGLEVTNERRHHLGTTWMYELRPKQRHLRNQNAKEENGEKKGSWFGWYK</sequence>
<reference evidence="2 3" key="2">
    <citation type="journal article" date="2012" name="PLoS Pathog.">
        <title>Diverse lifestyles and strategies of plant pathogenesis encoded in the genomes of eighteen Dothideomycetes fungi.</title>
        <authorList>
            <person name="Ohm R.A."/>
            <person name="Feau N."/>
            <person name="Henrissat B."/>
            <person name="Schoch C.L."/>
            <person name="Horwitz B.A."/>
            <person name="Barry K.W."/>
            <person name="Condon B.J."/>
            <person name="Copeland A.C."/>
            <person name="Dhillon B."/>
            <person name="Glaser F."/>
            <person name="Hesse C.N."/>
            <person name="Kosti I."/>
            <person name="LaButti K."/>
            <person name="Lindquist E.A."/>
            <person name="Lucas S."/>
            <person name="Salamov A.A."/>
            <person name="Bradshaw R.E."/>
            <person name="Ciuffetti L."/>
            <person name="Hamelin R.C."/>
            <person name="Kema G.H.J."/>
            <person name="Lawrence C."/>
            <person name="Scott J.A."/>
            <person name="Spatafora J.W."/>
            <person name="Turgeon B.G."/>
            <person name="de Wit P.J.G.M."/>
            <person name="Zhong S."/>
            <person name="Goodwin S.B."/>
            <person name="Grigoriev I.V."/>
        </authorList>
    </citation>
    <scope>NUCLEOTIDE SEQUENCE [LARGE SCALE GENOMIC DNA]</scope>
    <source>
        <strain evidence="3">NZE10 / CBS 128990</strain>
    </source>
</reference>
<evidence type="ECO:0000256" key="1">
    <source>
        <dbReference type="SAM" id="MobiDB-lite"/>
    </source>
</evidence>
<organism evidence="2 3">
    <name type="scientific">Dothistroma septosporum (strain NZE10 / CBS 128990)</name>
    <name type="common">Red band needle blight fungus</name>
    <name type="synonym">Mycosphaerella pini</name>
    <dbReference type="NCBI Taxonomy" id="675120"/>
    <lineage>
        <taxon>Eukaryota</taxon>
        <taxon>Fungi</taxon>
        <taxon>Dikarya</taxon>
        <taxon>Ascomycota</taxon>
        <taxon>Pezizomycotina</taxon>
        <taxon>Dothideomycetes</taxon>
        <taxon>Dothideomycetidae</taxon>
        <taxon>Mycosphaerellales</taxon>
        <taxon>Mycosphaerellaceae</taxon>
        <taxon>Dothistroma</taxon>
    </lineage>
</organism>
<dbReference type="SUPFAM" id="SSF53335">
    <property type="entry name" value="S-adenosyl-L-methionine-dependent methyltransferases"/>
    <property type="match status" value="1"/>
</dbReference>
<gene>
    <name evidence="2" type="ORF">DOTSEDRAFT_46729</name>
</gene>
<dbReference type="EMBL" id="KB446542">
    <property type="protein sequence ID" value="EME41834.1"/>
    <property type="molecule type" value="Genomic_DNA"/>
</dbReference>
<feature type="region of interest" description="Disordered" evidence="1">
    <location>
        <begin position="362"/>
        <end position="383"/>
    </location>
</feature>
<proteinExistence type="predicted"/>
<feature type="compositionally biased region" description="Basic and acidic residues" evidence="1">
    <location>
        <begin position="366"/>
        <end position="376"/>
    </location>
</feature>
<dbReference type="CDD" id="cd02440">
    <property type="entry name" value="AdoMet_MTases"/>
    <property type="match status" value="1"/>
</dbReference>
<dbReference type="AlphaFoldDB" id="N1PI83"/>
<dbReference type="OMA" id="AHANEHG"/>
<evidence type="ECO:0000313" key="2">
    <source>
        <dbReference type="EMBL" id="EME41834.1"/>
    </source>
</evidence>
<name>N1PI83_DOTSN</name>
<dbReference type="OrthoDB" id="416496at2759"/>
<dbReference type="InterPro" id="IPR029063">
    <property type="entry name" value="SAM-dependent_MTases_sf"/>
</dbReference>
<dbReference type="InterPro" id="IPR050508">
    <property type="entry name" value="Methyltransf_Superfamily"/>
</dbReference>
<dbReference type="HOGENOM" id="CLU_037990_3_1_1"/>
<protein>
    <recommendedName>
        <fullName evidence="4">Methyltransferase domain-containing protein</fullName>
    </recommendedName>
</protein>
<feature type="compositionally biased region" description="Pro residues" evidence="1">
    <location>
        <begin position="42"/>
        <end position="64"/>
    </location>
</feature>
<feature type="region of interest" description="Disordered" evidence="1">
    <location>
        <begin position="22"/>
        <end position="67"/>
    </location>
</feature>
<dbReference type="PANTHER" id="PTHR42912">
    <property type="entry name" value="METHYLTRANSFERASE"/>
    <property type="match status" value="1"/>
</dbReference>
<dbReference type="Pfam" id="PF13489">
    <property type="entry name" value="Methyltransf_23"/>
    <property type="match status" value="1"/>
</dbReference>
<keyword evidence="3" id="KW-1185">Reference proteome</keyword>
<dbReference type="Gene3D" id="3.40.50.150">
    <property type="entry name" value="Vaccinia Virus protein VP39"/>
    <property type="match status" value="1"/>
</dbReference>
<evidence type="ECO:0000313" key="3">
    <source>
        <dbReference type="Proteomes" id="UP000016933"/>
    </source>
</evidence>